<evidence type="ECO:0000313" key="1">
    <source>
        <dbReference type="EMBL" id="GIQ63651.1"/>
    </source>
</evidence>
<dbReference type="Proteomes" id="UP000680304">
    <property type="component" value="Unassembled WGS sequence"/>
</dbReference>
<evidence type="ECO:0008006" key="3">
    <source>
        <dbReference type="Google" id="ProtNLM"/>
    </source>
</evidence>
<name>A0ABQ4N670_9BACL</name>
<proteinExistence type="predicted"/>
<sequence length="151" mass="16743">MPEIGRRIYFDTRNGNVILDTGERSGDVTETAVEEDFVTYKELSARIPETVGYIDLEYGQYSEDFARCNGYRVDPETQQILFSNPDPNEPEQPPVYRPPLTEEVTALNEQIATLLIDSAAKDIRLQQQDAIIADLMLQVATLQTASGGGGA</sequence>
<organism evidence="1 2">
    <name type="scientific">Paenibacillus cisolokensis</name>
    <dbReference type="NCBI Taxonomy" id="1658519"/>
    <lineage>
        <taxon>Bacteria</taxon>
        <taxon>Bacillati</taxon>
        <taxon>Bacillota</taxon>
        <taxon>Bacilli</taxon>
        <taxon>Bacillales</taxon>
        <taxon>Paenibacillaceae</taxon>
        <taxon>Paenibacillus</taxon>
    </lineage>
</organism>
<protein>
    <recommendedName>
        <fullName evidence="3">Bacteriophage SP-beta YorD domain-containing protein</fullName>
    </recommendedName>
</protein>
<keyword evidence="2" id="KW-1185">Reference proteome</keyword>
<gene>
    <name evidence="1" type="ORF">PACILC2_22190</name>
</gene>
<evidence type="ECO:0000313" key="2">
    <source>
        <dbReference type="Proteomes" id="UP000680304"/>
    </source>
</evidence>
<dbReference type="EMBL" id="BOVJ01000067">
    <property type="protein sequence ID" value="GIQ63651.1"/>
    <property type="molecule type" value="Genomic_DNA"/>
</dbReference>
<dbReference type="RefSeq" id="WP_244863406.1">
    <property type="nucleotide sequence ID" value="NZ_BOVJ01000067.1"/>
</dbReference>
<comment type="caution">
    <text evidence="1">The sequence shown here is derived from an EMBL/GenBank/DDBJ whole genome shotgun (WGS) entry which is preliminary data.</text>
</comment>
<accession>A0ABQ4N670</accession>
<reference evidence="1 2" key="1">
    <citation type="submission" date="2021-04" db="EMBL/GenBank/DDBJ databases">
        <title>Draft genome sequence of Paenibacillus cisolokensis, LC2-13A.</title>
        <authorList>
            <person name="Uke A."/>
            <person name="Chhe C."/>
            <person name="Baramee S."/>
            <person name="Kosugi A."/>
        </authorList>
    </citation>
    <scope>NUCLEOTIDE SEQUENCE [LARGE SCALE GENOMIC DNA]</scope>
    <source>
        <strain evidence="1 2">LC2-13A</strain>
    </source>
</reference>